<dbReference type="InterPro" id="IPR003043">
    <property type="entry name" value="Uropor_MeTrfase_CS"/>
</dbReference>
<protein>
    <submittedName>
        <fullName evidence="9">Precorrin-4 methylase</fullName>
    </submittedName>
</protein>
<dbReference type="NCBIfam" id="TIGR01465">
    <property type="entry name" value="cobM_cbiF"/>
    <property type="match status" value="1"/>
</dbReference>
<keyword evidence="6" id="KW-0949">S-adenosyl-L-methionine</keyword>
<dbReference type="InterPro" id="IPR050161">
    <property type="entry name" value="Siro_Cobalamin_biosynth"/>
</dbReference>
<keyword evidence="4 7" id="KW-0489">Methyltransferase</keyword>
<evidence type="ECO:0000256" key="6">
    <source>
        <dbReference type="ARBA" id="ARBA00022691"/>
    </source>
</evidence>
<evidence type="ECO:0000313" key="9">
    <source>
        <dbReference type="EMBL" id="BAF59135.1"/>
    </source>
</evidence>
<dbReference type="PANTHER" id="PTHR45790:SF4">
    <property type="entry name" value="COBALT-PRECORRIN-4 C(11)-METHYLTRANSFERASE"/>
    <property type="match status" value="1"/>
</dbReference>
<gene>
    <name evidence="9" type="primary">CobM</name>
    <name evidence="9" type="ordered locus">PTH_0954</name>
</gene>
<organism evidence="9 10">
    <name type="scientific">Pelotomaculum thermopropionicum (strain DSM 13744 / JCM 10971 / SI)</name>
    <dbReference type="NCBI Taxonomy" id="370438"/>
    <lineage>
        <taxon>Bacteria</taxon>
        <taxon>Bacillati</taxon>
        <taxon>Bacillota</taxon>
        <taxon>Clostridia</taxon>
        <taxon>Eubacteriales</taxon>
        <taxon>Desulfotomaculaceae</taxon>
        <taxon>Pelotomaculum</taxon>
    </lineage>
</organism>
<dbReference type="Gene3D" id="3.30.950.10">
    <property type="entry name" value="Methyltransferase, Cobalt-precorrin-4 Transmethylase, Domain 2"/>
    <property type="match status" value="1"/>
</dbReference>
<dbReference type="GO" id="GO:0032259">
    <property type="term" value="P:methylation"/>
    <property type="evidence" value="ECO:0007669"/>
    <property type="project" value="UniProtKB-KW"/>
</dbReference>
<comment type="pathway">
    <text evidence="1">Cofactor biosynthesis; adenosylcobalamin biosynthesis.</text>
</comment>
<dbReference type="HOGENOM" id="CLU_011276_7_1_9"/>
<evidence type="ECO:0000256" key="4">
    <source>
        <dbReference type="ARBA" id="ARBA00022603"/>
    </source>
</evidence>
<keyword evidence="10" id="KW-1185">Reference proteome</keyword>
<dbReference type="InterPro" id="IPR006362">
    <property type="entry name" value="Cbl_synth_CobM/CibF"/>
</dbReference>
<evidence type="ECO:0000256" key="2">
    <source>
        <dbReference type="ARBA" id="ARBA00005879"/>
    </source>
</evidence>
<dbReference type="CDD" id="cd11641">
    <property type="entry name" value="Precorrin-4_C11-MT"/>
    <property type="match status" value="1"/>
</dbReference>
<keyword evidence="3" id="KW-0169">Cobalamin biosynthesis</keyword>
<proteinExistence type="inferred from homology"/>
<dbReference type="EMBL" id="AP009389">
    <property type="protein sequence ID" value="BAF59135.1"/>
    <property type="molecule type" value="Genomic_DNA"/>
</dbReference>
<evidence type="ECO:0000256" key="3">
    <source>
        <dbReference type="ARBA" id="ARBA00022573"/>
    </source>
</evidence>
<dbReference type="PROSITE" id="PS00840">
    <property type="entry name" value="SUMT_2"/>
    <property type="match status" value="1"/>
</dbReference>
<accession>A5D3Q5</accession>
<dbReference type="SUPFAM" id="SSF53790">
    <property type="entry name" value="Tetrapyrrole methylase"/>
    <property type="match status" value="1"/>
</dbReference>
<reference evidence="10" key="1">
    <citation type="journal article" date="2008" name="Genome Res.">
        <title>The genome of Pelotomaculum thermopropionicum reveals niche-associated evolution in anaerobic microbiota.</title>
        <authorList>
            <person name="Kosaka T."/>
            <person name="Kato S."/>
            <person name="Shimoyama T."/>
            <person name="Ishii S."/>
            <person name="Abe T."/>
            <person name="Watanabe K."/>
        </authorList>
    </citation>
    <scope>NUCLEOTIDE SEQUENCE [LARGE SCALE GENOMIC DNA]</scope>
    <source>
        <strain evidence="10">DSM 13744 / JCM 10971 / SI</strain>
    </source>
</reference>
<dbReference type="PANTHER" id="PTHR45790">
    <property type="entry name" value="SIROHEME SYNTHASE-RELATED"/>
    <property type="match status" value="1"/>
</dbReference>
<dbReference type="InterPro" id="IPR014777">
    <property type="entry name" value="4pyrrole_Mease_sub1"/>
</dbReference>
<dbReference type="GO" id="GO:0046026">
    <property type="term" value="F:precorrin-4 C11-methyltransferase activity"/>
    <property type="evidence" value="ECO:0007669"/>
    <property type="project" value="InterPro"/>
</dbReference>
<dbReference type="Proteomes" id="UP000006556">
    <property type="component" value="Chromosome"/>
</dbReference>
<dbReference type="InterPro" id="IPR000878">
    <property type="entry name" value="4pyrrol_Mease"/>
</dbReference>
<evidence type="ECO:0000259" key="8">
    <source>
        <dbReference type="Pfam" id="PF00590"/>
    </source>
</evidence>
<dbReference type="PROSITE" id="PS00839">
    <property type="entry name" value="SUMT_1"/>
    <property type="match status" value="1"/>
</dbReference>
<evidence type="ECO:0000313" key="10">
    <source>
        <dbReference type="Proteomes" id="UP000006556"/>
    </source>
</evidence>
<dbReference type="eggNOG" id="COG2875">
    <property type="taxonomic scope" value="Bacteria"/>
</dbReference>
<sequence>MAEQGRKGIVYFVGAGPGDPELITVKGLRLLQEAELVLYAGSLVNPVLLRHVRAGVPCCDTAALTLEEMVDLMEEAAAAGKVVVRLHSGDPALYGALQEQLDALAERGIPFEIVPGVSSFLAAAALLGRELTVPGGTQTVILTRQGGRTPVPPSESLRELSRHRSTICLFLSVHLLAQAVEDLRVHFPPDTPAAVVARASWPDARVIRATLGDLEARVREAGISKTALVFVGDFLAARGRRSFLYDPGFEHGCRGRERG</sequence>
<evidence type="ECO:0000256" key="5">
    <source>
        <dbReference type="ARBA" id="ARBA00022679"/>
    </source>
</evidence>
<evidence type="ECO:0000256" key="7">
    <source>
        <dbReference type="RuleBase" id="RU003960"/>
    </source>
</evidence>
<dbReference type="STRING" id="370438.PTH_0954"/>
<dbReference type="KEGG" id="pth:PTH_0954"/>
<dbReference type="InterPro" id="IPR035996">
    <property type="entry name" value="4pyrrol_Methylase_sf"/>
</dbReference>
<feature type="domain" description="Tetrapyrrole methylase" evidence="8">
    <location>
        <begin position="10"/>
        <end position="214"/>
    </location>
</feature>
<comment type="similarity">
    <text evidence="2 7">Belongs to the precorrin methyltransferase family.</text>
</comment>
<dbReference type="Gene3D" id="3.40.1010.10">
    <property type="entry name" value="Cobalt-precorrin-4 Transmethylase, Domain 1"/>
    <property type="match status" value="1"/>
</dbReference>
<evidence type="ECO:0000256" key="1">
    <source>
        <dbReference type="ARBA" id="ARBA00004953"/>
    </source>
</evidence>
<keyword evidence="5 7" id="KW-0808">Transferase</keyword>
<dbReference type="InterPro" id="IPR014776">
    <property type="entry name" value="4pyrrole_Mease_sub2"/>
</dbReference>
<name>A5D3Q5_PELTS</name>
<dbReference type="AlphaFoldDB" id="A5D3Q5"/>
<dbReference type="GO" id="GO:0009236">
    <property type="term" value="P:cobalamin biosynthetic process"/>
    <property type="evidence" value="ECO:0007669"/>
    <property type="project" value="UniProtKB-UniPathway"/>
</dbReference>
<dbReference type="Pfam" id="PF00590">
    <property type="entry name" value="TP_methylase"/>
    <property type="match status" value="1"/>
</dbReference>
<dbReference type="UniPathway" id="UPA00148"/>